<dbReference type="GO" id="GO:0002100">
    <property type="term" value="P:tRNA wobble adenosine to inosine editing"/>
    <property type="evidence" value="ECO:0007669"/>
    <property type="project" value="UniProtKB-UniRule"/>
</dbReference>
<dbReference type="STRING" id="233100.SAMN05216526_0462"/>
<protein>
    <recommendedName>
        <fullName evidence="8">tRNA-specific adenosine deaminase</fullName>
        <ecNumber evidence="8">3.5.4.33</ecNumber>
    </recommendedName>
</protein>
<evidence type="ECO:0000256" key="4">
    <source>
        <dbReference type="ARBA" id="ARBA00022723"/>
    </source>
</evidence>
<dbReference type="EC" id="3.5.4.33" evidence="8"/>
<dbReference type="GO" id="GO:0052717">
    <property type="term" value="F:tRNA-specific adenosine-34 deaminase activity"/>
    <property type="evidence" value="ECO:0007669"/>
    <property type="project" value="UniProtKB-UniRule"/>
</dbReference>
<keyword evidence="6 8" id="KW-0862">Zinc</keyword>
<proteinExistence type="inferred from homology"/>
<feature type="binding site" evidence="8">
    <location>
        <position position="87"/>
    </location>
    <ligand>
        <name>Zn(2+)</name>
        <dbReference type="ChEBI" id="CHEBI:29105"/>
        <note>catalytic</note>
    </ligand>
</feature>
<comment type="subunit">
    <text evidence="2 8">Homodimer.</text>
</comment>
<dbReference type="PANTHER" id="PTHR11079:SF202">
    <property type="entry name" value="TRNA-SPECIFIC ADENOSINE DEAMINASE"/>
    <property type="match status" value="1"/>
</dbReference>
<dbReference type="PANTHER" id="PTHR11079">
    <property type="entry name" value="CYTOSINE DEAMINASE FAMILY MEMBER"/>
    <property type="match status" value="1"/>
</dbReference>
<comment type="catalytic activity">
    <reaction evidence="7 8">
        <text>adenosine(34) in tRNA + H2O + H(+) = inosine(34) in tRNA + NH4(+)</text>
        <dbReference type="Rhea" id="RHEA:43168"/>
        <dbReference type="Rhea" id="RHEA-COMP:10373"/>
        <dbReference type="Rhea" id="RHEA-COMP:10374"/>
        <dbReference type="ChEBI" id="CHEBI:15377"/>
        <dbReference type="ChEBI" id="CHEBI:15378"/>
        <dbReference type="ChEBI" id="CHEBI:28938"/>
        <dbReference type="ChEBI" id="CHEBI:74411"/>
        <dbReference type="ChEBI" id="CHEBI:82852"/>
        <dbReference type="EC" id="3.5.4.33"/>
    </reaction>
</comment>
<feature type="binding site" evidence="8">
    <location>
        <position position="84"/>
    </location>
    <ligand>
        <name>Zn(2+)</name>
        <dbReference type="ChEBI" id="CHEBI:29105"/>
        <note>catalytic</note>
    </ligand>
</feature>
<evidence type="ECO:0000313" key="10">
    <source>
        <dbReference type="EMBL" id="SIT66052.1"/>
    </source>
</evidence>
<keyword evidence="3 8" id="KW-0819">tRNA processing</keyword>
<comment type="function">
    <text evidence="8">Catalyzes the deamination of adenosine to inosine at the wobble position 34 of tRNA(Arg2).</text>
</comment>
<keyword evidence="4 8" id="KW-0479">Metal-binding</keyword>
<evidence type="ECO:0000256" key="6">
    <source>
        <dbReference type="ARBA" id="ARBA00022833"/>
    </source>
</evidence>
<accession>A0A1R3VR60</accession>
<dbReference type="InterPro" id="IPR016192">
    <property type="entry name" value="APOBEC/CMP_deaminase_Zn-bd"/>
</dbReference>
<dbReference type="SUPFAM" id="SSF53927">
    <property type="entry name" value="Cytidine deaminase-like"/>
    <property type="match status" value="1"/>
</dbReference>
<dbReference type="Proteomes" id="UP000223759">
    <property type="component" value="Unassembled WGS sequence"/>
</dbReference>
<feature type="domain" description="CMP/dCMP-type deaminase" evidence="9">
    <location>
        <begin position="3"/>
        <end position="125"/>
    </location>
</feature>
<keyword evidence="5 8" id="KW-0378">Hydrolase</keyword>
<evidence type="ECO:0000256" key="1">
    <source>
        <dbReference type="ARBA" id="ARBA00010669"/>
    </source>
</evidence>
<dbReference type="Pfam" id="PF00383">
    <property type="entry name" value="dCMP_cyt_deam_1"/>
    <property type="match status" value="1"/>
</dbReference>
<comment type="cofactor">
    <cofactor evidence="8">
        <name>Zn(2+)</name>
        <dbReference type="ChEBI" id="CHEBI:29105"/>
    </cofactor>
    <text evidence="8">Binds 1 zinc ion per subunit.</text>
</comment>
<dbReference type="InterPro" id="IPR016193">
    <property type="entry name" value="Cytidine_deaminase-like"/>
</dbReference>
<dbReference type="AlphaFoldDB" id="A0A1R3VR60"/>
<comment type="similarity">
    <text evidence="1">Belongs to the cytidine and deoxycytidylate deaminase family. ADAT2 subfamily.</text>
</comment>
<evidence type="ECO:0000256" key="3">
    <source>
        <dbReference type="ARBA" id="ARBA00022694"/>
    </source>
</evidence>
<dbReference type="OrthoDB" id="9802676at2"/>
<feature type="active site" description="Proton donor" evidence="8">
    <location>
        <position position="56"/>
    </location>
</feature>
<name>A0A1R3VR60_9GAMM</name>
<dbReference type="InterPro" id="IPR028883">
    <property type="entry name" value="tRNA_aden_deaminase"/>
</dbReference>
<keyword evidence="11" id="KW-1185">Reference proteome</keyword>
<dbReference type="PROSITE" id="PS00903">
    <property type="entry name" value="CYT_DCMP_DEAMINASES_1"/>
    <property type="match status" value="1"/>
</dbReference>
<reference evidence="10 11" key="1">
    <citation type="submission" date="2017-01" db="EMBL/GenBank/DDBJ databases">
        <authorList>
            <person name="Mah S.A."/>
            <person name="Swanson W.J."/>
            <person name="Moy G.W."/>
            <person name="Vacquier V.D."/>
        </authorList>
    </citation>
    <scope>NUCLEOTIDE SEQUENCE [LARGE SCALE GENOMIC DNA]</scope>
    <source>
        <strain evidence="10 11">M9</strain>
    </source>
</reference>
<dbReference type="CDD" id="cd01285">
    <property type="entry name" value="nucleoside_deaminase"/>
    <property type="match status" value="1"/>
</dbReference>
<dbReference type="RefSeq" id="WP_076754567.1">
    <property type="nucleotide sequence ID" value="NZ_CP023018.1"/>
</dbReference>
<dbReference type="FunFam" id="3.40.140.10:FF:000005">
    <property type="entry name" value="tRNA-specific adenosine deaminase"/>
    <property type="match status" value="1"/>
</dbReference>
<organism evidence="10 11">
    <name type="scientific">Ectothiorhodosinus mongolicus</name>
    <dbReference type="NCBI Taxonomy" id="233100"/>
    <lineage>
        <taxon>Bacteria</taxon>
        <taxon>Pseudomonadati</taxon>
        <taxon>Pseudomonadota</taxon>
        <taxon>Gammaproteobacteria</taxon>
        <taxon>Chromatiales</taxon>
        <taxon>Ectothiorhodospiraceae</taxon>
        <taxon>Ectothiorhodosinus</taxon>
    </lineage>
</organism>
<evidence type="ECO:0000256" key="5">
    <source>
        <dbReference type="ARBA" id="ARBA00022801"/>
    </source>
</evidence>
<dbReference type="InterPro" id="IPR002125">
    <property type="entry name" value="CMP_dCMP_dom"/>
</dbReference>
<dbReference type="EMBL" id="FTPK01000001">
    <property type="protein sequence ID" value="SIT66052.1"/>
    <property type="molecule type" value="Genomic_DNA"/>
</dbReference>
<sequence>MTERDTDWMRLALAQADLAAKAGEVPVGAVIVRDGELIAQGYNQPIGCHDPSAHAEIVAMRAAGQVLGNYRLNDCALYVTLEPCPMCIAAMVHARIARLVFGASDPKTGAVGGAADLLNLSVYNHKIAVTSGIVADDCSEMLRRFFRERR</sequence>
<evidence type="ECO:0000259" key="9">
    <source>
        <dbReference type="PROSITE" id="PS51747"/>
    </source>
</evidence>
<dbReference type="Gene3D" id="3.40.140.10">
    <property type="entry name" value="Cytidine Deaminase, domain 2"/>
    <property type="match status" value="1"/>
</dbReference>
<gene>
    <name evidence="8" type="primary">tadA</name>
    <name evidence="10" type="ORF">SAMN05216526_0462</name>
</gene>
<dbReference type="PROSITE" id="PS51747">
    <property type="entry name" value="CYT_DCMP_DEAMINASES_2"/>
    <property type="match status" value="1"/>
</dbReference>
<feature type="binding site" evidence="8">
    <location>
        <position position="54"/>
    </location>
    <ligand>
        <name>Zn(2+)</name>
        <dbReference type="ChEBI" id="CHEBI:29105"/>
        <note>catalytic</note>
    </ligand>
</feature>
<dbReference type="NCBIfam" id="NF008113">
    <property type="entry name" value="PRK10860.1"/>
    <property type="match status" value="1"/>
</dbReference>
<dbReference type="GO" id="GO:0008270">
    <property type="term" value="F:zinc ion binding"/>
    <property type="evidence" value="ECO:0007669"/>
    <property type="project" value="UniProtKB-UniRule"/>
</dbReference>
<evidence type="ECO:0000256" key="2">
    <source>
        <dbReference type="ARBA" id="ARBA00011738"/>
    </source>
</evidence>
<evidence type="ECO:0000313" key="11">
    <source>
        <dbReference type="Proteomes" id="UP000223759"/>
    </source>
</evidence>
<evidence type="ECO:0000256" key="7">
    <source>
        <dbReference type="ARBA" id="ARBA00048045"/>
    </source>
</evidence>
<dbReference type="HAMAP" id="MF_00972">
    <property type="entry name" value="tRNA_aden_deaminase"/>
    <property type="match status" value="1"/>
</dbReference>
<evidence type="ECO:0000256" key="8">
    <source>
        <dbReference type="HAMAP-Rule" id="MF_00972"/>
    </source>
</evidence>